<evidence type="ECO:0000259" key="5">
    <source>
        <dbReference type="Pfam" id="PF01425"/>
    </source>
</evidence>
<protein>
    <recommendedName>
        <fullName evidence="3">amidase</fullName>
        <ecNumber evidence="3">3.5.1.4</ecNumber>
    </recommendedName>
</protein>
<organism evidence="6 7">
    <name type="scientific">Rhodococcus rhodochrous KG-21</name>
    <dbReference type="NCBI Taxonomy" id="1441923"/>
    <lineage>
        <taxon>Bacteria</taxon>
        <taxon>Bacillati</taxon>
        <taxon>Actinomycetota</taxon>
        <taxon>Actinomycetes</taxon>
        <taxon>Mycobacteriales</taxon>
        <taxon>Nocardiaceae</taxon>
        <taxon>Rhodococcus</taxon>
    </lineage>
</organism>
<dbReference type="AlphaFoldDB" id="A0A0M8PSA6"/>
<reference evidence="7" key="2">
    <citation type="submission" date="2015-01" db="EMBL/GenBank/DDBJ databases">
        <title>Draft genome sequence of potential hydrocarbon metabolising strain of Rhodococcus rhodochrous.</title>
        <authorList>
            <person name="Aggarwal R.K."/>
            <person name="Dawar C."/>
        </authorList>
    </citation>
    <scope>NUCLEOTIDE SEQUENCE [LARGE SCALE GENOMIC DNA]</scope>
    <source>
        <strain evidence="7">KG-21</strain>
    </source>
</reference>
<comment type="caution">
    <text evidence="6">The sequence shown here is derived from an EMBL/GenBank/DDBJ whole genome shotgun (WGS) entry which is preliminary data.</text>
</comment>
<sequence>MAKVNEYSEYDAVGLAALIRQGEVKASEVHEAAVAAAADIGGKLGALTEGPFMQESDANPDGELAGVPFVAKDLLIQIRGVAGHGGSGALADVPPATEDSVLMSRFREAGLDLVATTKSPEFGLSVATDQKWQGSARNPWDTDRGPGGSSGGSAALVAAGVVPIGHANDGAGSIRIPAGHTGLVGLKPSRGRVPLGPGQQELMYGNVVEFAMTRSVRDTAHLLDLVHGNAPGEKYGAPVPRRRYRDEIVEGARNTGPLRIAVSTAAWNGVPVDPAVQAGIARTATVLTELGHIVEWQDPPLDWEQFASALTTTWCAGTAAAVIPLLDAGADPTAFEATTLTCAEAGRSVTPMVLAKAFATNNLVSRCLGAFLRSWDVWLSPTSLAPAPPVGTFDANNPAYSAADWVRKCINPYPTLSLFNVSGGPAITVPVAENSSGLPIGVHLGADLYREDVLLLVAAELERAMPWASRRPTIHVNPR</sequence>
<dbReference type="GO" id="GO:0004040">
    <property type="term" value="F:amidase activity"/>
    <property type="evidence" value="ECO:0007669"/>
    <property type="project" value="UniProtKB-EC"/>
</dbReference>
<accession>A0A0M8PSA6</accession>
<evidence type="ECO:0000313" key="7">
    <source>
        <dbReference type="Proteomes" id="UP000037712"/>
    </source>
</evidence>
<dbReference type="InterPro" id="IPR020556">
    <property type="entry name" value="Amidase_CS"/>
</dbReference>
<dbReference type="EC" id="3.5.1.4" evidence="3"/>
<dbReference type="Gene3D" id="3.90.1300.10">
    <property type="entry name" value="Amidase signature (AS) domain"/>
    <property type="match status" value="1"/>
</dbReference>
<name>A0A0M8PSA6_RHORH</name>
<evidence type="ECO:0000256" key="3">
    <source>
        <dbReference type="ARBA" id="ARBA00012922"/>
    </source>
</evidence>
<dbReference type="Pfam" id="PF01425">
    <property type="entry name" value="Amidase"/>
    <property type="match status" value="1"/>
</dbReference>
<dbReference type="Proteomes" id="UP000037712">
    <property type="component" value="Unassembled WGS sequence"/>
</dbReference>
<dbReference type="InterPro" id="IPR023631">
    <property type="entry name" value="Amidase_dom"/>
</dbReference>
<comment type="catalytic activity">
    <reaction evidence="1">
        <text>a monocarboxylic acid amide + H2O = a monocarboxylate + NH4(+)</text>
        <dbReference type="Rhea" id="RHEA:12020"/>
        <dbReference type="ChEBI" id="CHEBI:15377"/>
        <dbReference type="ChEBI" id="CHEBI:28938"/>
        <dbReference type="ChEBI" id="CHEBI:35757"/>
        <dbReference type="ChEBI" id="CHEBI:83628"/>
        <dbReference type="EC" id="3.5.1.4"/>
    </reaction>
</comment>
<evidence type="ECO:0000256" key="1">
    <source>
        <dbReference type="ARBA" id="ARBA00001311"/>
    </source>
</evidence>
<comment type="similarity">
    <text evidence="2">Belongs to the amidase family.</text>
</comment>
<gene>
    <name evidence="6" type="ORF">Z051_03425</name>
</gene>
<dbReference type="SUPFAM" id="SSF75304">
    <property type="entry name" value="Amidase signature (AS) enzymes"/>
    <property type="match status" value="1"/>
</dbReference>
<feature type="domain" description="Amidase" evidence="5">
    <location>
        <begin position="58"/>
        <end position="455"/>
    </location>
</feature>
<reference evidence="6 7" key="1">
    <citation type="journal article" date="2015" name="Genome Announc.">
        <title>Draft Genome Sequence of Rhodococcus rhodochrous Strain KG-21, a Soil Isolate from Oil Fields of Krishna-Godavari Basin, India.</title>
        <authorList>
            <person name="Dawar C."/>
            <person name="Aggarwal R.K."/>
        </authorList>
    </citation>
    <scope>NUCLEOTIDE SEQUENCE [LARGE SCALE GENOMIC DNA]</scope>
    <source>
        <strain evidence="6 7">KG-21</strain>
    </source>
</reference>
<dbReference type="PANTHER" id="PTHR11895">
    <property type="entry name" value="TRANSAMIDASE"/>
    <property type="match status" value="1"/>
</dbReference>
<dbReference type="EMBL" id="AZYO01000004">
    <property type="protein sequence ID" value="KOS57548.1"/>
    <property type="molecule type" value="Genomic_DNA"/>
</dbReference>
<dbReference type="PATRIC" id="fig|1441923.3.peg.741"/>
<proteinExistence type="inferred from homology"/>
<evidence type="ECO:0000313" key="6">
    <source>
        <dbReference type="EMBL" id="KOS57548.1"/>
    </source>
</evidence>
<dbReference type="InterPro" id="IPR000120">
    <property type="entry name" value="Amidase"/>
</dbReference>
<evidence type="ECO:0000256" key="4">
    <source>
        <dbReference type="SAM" id="MobiDB-lite"/>
    </source>
</evidence>
<feature type="region of interest" description="Disordered" evidence="4">
    <location>
        <begin position="133"/>
        <end position="152"/>
    </location>
</feature>
<dbReference type="PROSITE" id="PS00571">
    <property type="entry name" value="AMIDASES"/>
    <property type="match status" value="1"/>
</dbReference>
<dbReference type="PANTHER" id="PTHR11895:SF7">
    <property type="entry name" value="GLUTAMYL-TRNA(GLN) AMIDOTRANSFERASE SUBUNIT A, MITOCHONDRIAL"/>
    <property type="match status" value="1"/>
</dbReference>
<dbReference type="InterPro" id="IPR036928">
    <property type="entry name" value="AS_sf"/>
</dbReference>
<evidence type="ECO:0000256" key="2">
    <source>
        <dbReference type="ARBA" id="ARBA00009199"/>
    </source>
</evidence>